<gene>
    <name evidence="1" type="ORF">JCGZ_16225</name>
</gene>
<keyword evidence="2" id="KW-1185">Reference proteome</keyword>
<reference evidence="1 2" key="1">
    <citation type="journal article" date="2014" name="PLoS ONE">
        <title>Global Analysis of Gene Expression Profiles in Physic Nut (Jatropha curcas L.) Seedlings Exposed to Salt Stress.</title>
        <authorList>
            <person name="Zhang L."/>
            <person name="Zhang C."/>
            <person name="Wu P."/>
            <person name="Chen Y."/>
            <person name="Li M."/>
            <person name="Jiang H."/>
            <person name="Wu G."/>
        </authorList>
    </citation>
    <scope>NUCLEOTIDE SEQUENCE [LARGE SCALE GENOMIC DNA]</scope>
    <source>
        <strain evidence="2">cv. GZQX0401</strain>
        <tissue evidence="1">Young leaves</tissue>
    </source>
</reference>
<dbReference type="EMBL" id="KK914653">
    <property type="protein sequence ID" value="KDP30669.1"/>
    <property type="molecule type" value="Genomic_DNA"/>
</dbReference>
<accession>A0A067KFR6</accession>
<name>A0A067KFR6_JATCU</name>
<evidence type="ECO:0000313" key="2">
    <source>
        <dbReference type="Proteomes" id="UP000027138"/>
    </source>
</evidence>
<sequence>MHMHSNRLSREVHRYEEGGNDANYVNVLVIFQEQNSGGCVTRKSKKPSVSPNVRCRSLALKALVSELIEEQKEWVIELDFGELLKLPKLILNRKLCYWLCEKFNSEKVYLEVPRNVTVRILPNYVGWVLKIPSVETASVDIKKDYKKVKCIIDDYNGCKVVVEAEVLRKIRLSSSKDEF</sequence>
<protein>
    <submittedName>
        <fullName evidence="1">Uncharacterized protein</fullName>
    </submittedName>
</protein>
<proteinExistence type="predicted"/>
<evidence type="ECO:0000313" key="1">
    <source>
        <dbReference type="EMBL" id="KDP30669.1"/>
    </source>
</evidence>
<dbReference type="Proteomes" id="UP000027138">
    <property type="component" value="Unassembled WGS sequence"/>
</dbReference>
<organism evidence="1 2">
    <name type="scientific">Jatropha curcas</name>
    <name type="common">Barbados nut</name>
    <dbReference type="NCBI Taxonomy" id="180498"/>
    <lineage>
        <taxon>Eukaryota</taxon>
        <taxon>Viridiplantae</taxon>
        <taxon>Streptophyta</taxon>
        <taxon>Embryophyta</taxon>
        <taxon>Tracheophyta</taxon>
        <taxon>Spermatophyta</taxon>
        <taxon>Magnoliopsida</taxon>
        <taxon>eudicotyledons</taxon>
        <taxon>Gunneridae</taxon>
        <taxon>Pentapetalae</taxon>
        <taxon>rosids</taxon>
        <taxon>fabids</taxon>
        <taxon>Malpighiales</taxon>
        <taxon>Euphorbiaceae</taxon>
        <taxon>Crotonoideae</taxon>
        <taxon>Jatropheae</taxon>
        <taxon>Jatropha</taxon>
    </lineage>
</organism>
<dbReference type="AlphaFoldDB" id="A0A067KFR6"/>